<keyword evidence="4" id="KW-1185">Reference proteome</keyword>
<keyword evidence="2" id="KW-0378">Hydrolase</keyword>
<protein>
    <submittedName>
        <fullName evidence="2">BREX system Lon protease-like protein BrxL</fullName>
    </submittedName>
</protein>
<name>A0A3R9PCE0_9CREN</name>
<dbReference type="NCBIfam" id="TIGR02688">
    <property type="entry name" value="BREX system Lon protease-like protein BrxL"/>
    <property type="match status" value="1"/>
</dbReference>
<evidence type="ECO:0000313" key="4">
    <source>
        <dbReference type="Proteomes" id="UP000277582"/>
    </source>
</evidence>
<dbReference type="InterPro" id="IPR046838">
    <property type="entry name" value="BrxL_N"/>
</dbReference>
<feature type="domain" description="BREX system Lon protease-like BrxL N-terminal" evidence="1">
    <location>
        <begin position="12"/>
        <end position="137"/>
    </location>
</feature>
<gene>
    <name evidence="2" type="primary">brxL</name>
    <name evidence="2" type="ORF">D6D85_13585</name>
    <name evidence="3" type="ORF">EF810_02070</name>
</gene>
<proteinExistence type="predicted"/>
<accession>A0A3R9PCE0</accession>
<keyword evidence="2" id="KW-0645">Protease</keyword>
<dbReference type="EMBL" id="RCOS01000150">
    <property type="protein sequence ID" value="RSN72496.1"/>
    <property type="molecule type" value="Genomic_DNA"/>
</dbReference>
<dbReference type="EMBL" id="RXII01000037">
    <property type="protein sequence ID" value="RZN62731.1"/>
    <property type="molecule type" value="Genomic_DNA"/>
</dbReference>
<comment type="caution">
    <text evidence="2">The sequence shown here is derived from an EMBL/GenBank/DDBJ whole genome shotgun (WGS) entry which is preliminary data.</text>
</comment>
<reference evidence="2 4" key="1">
    <citation type="submission" date="2018-10" db="EMBL/GenBank/DDBJ databases">
        <title>Co-occurring genomic capacity for anaerobic methane metabolism and dissimilatory sulfite reduction discovered in the Korarchaeota.</title>
        <authorList>
            <person name="Mckay L.J."/>
            <person name="Dlakic M."/>
            <person name="Fields M.W."/>
            <person name="Delmont T.O."/>
            <person name="Eren A.M."/>
            <person name="Jay Z.J."/>
            <person name="Klingelsmith K.B."/>
            <person name="Rusch D.B."/>
            <person name="Inskeep W.P."/>
        </authorList>
    </citation>
    <scope>NUCLEOTIDE SEQUENCE [LARGE SCALE GENOMIC DNA]</scope>
    <source>
        <strain evidence="2 4">MDKW</strain>
    </source>
</reference>
<evidence type="ECO:0000313" key="5">
    <source>
        <dbReference type="Proteomes" id="UP000316217"/>
    </source>
</evidence>
<evidence type="ECO:0000313" key="2">
    <source>
        <dbReference type="EMBL" id="RSN72496.1"/>
    </source>
</evidence>
<dbReference type="OrthoDB" id="30926at2157"/>
<dbReference type="Pfam" id="PF13337">
    <property type="entry name" value="BrxL_ATPase"/>
    <property type="match status" value="1"/>
</dbReference>
<organism evidence="2 4">
    <name type="scientific">Candidatus Methanodesulfokora washburnensis</name>
    <dbReference type="NCBI Taxonomy" id="2478471"/>
    <lineage>
        <taxon>Archaea</taxon>
        <taxon>Thermoproteota</taxon>
        <taxon>Candidatus Korarchaeia</taxon>
        <taxon>Candidatus Korarchaeia incertae sedis</taxon>
        <taxon>Candidatus Methanodesulfokora</taxon>
    </lineage>
</organism>
<dbReference type="Pfam" id="PF20442">
    <property type="entry name" value="BrxL_N"/>
    <property type="match status" value="1"/>
</dbReference>
<dbReference type="Proteomes" id="UP000316217">
    <property type="component" value="Unassembled WGS sequence"/>
</dbReference>
<dbReference type="GO" id="GO:0008233">
    <property type="term" value="F:peptidase activity"/>
    <property type="evidence" value="ECO:0007669"/>
    <property type="project" value="UniProtKB-KW"/>
</dbReference>
<dbReference type="AlphaFoldDB" id="A0A3R9PCE0"/>
<dbReference type="RefSeq" id="WP_125672490.1">
    <property type="nucleotide sequence ID" value="NZ_RCOS01000150.1"/>
</dbReference>
<reference evidence="3 5" key="2">
    <citation type="journal article" date="2019" name="Nat. Microbiol.">
        <title>Wide diversity of methane and short-chain alkane metabolisms in uncultured archaea.</title>
        <authorList>
            <person name="Borrel G."/>
            <person name="Adam P.S."/>
            <person name="McKay L.J."/>
            <person name="Chen L.X."/>
            <person name="Sierra-Garcia I.N."/>
            <person name="Sieber C.M."/>
            <person name="Letourneur Q."/>
            <person name="Ghozlane A."/>
            <person name="Andersen G.L."/>
            <person name="Li W.J."/>
            <person name="Hallam S.J."/>
            <person name="Muyzer G."/>
            <person name="de Oliveira V.M."/>
            <person name="Inskeep W.P."/>
            <person name="Banfield J.F."/>
            <person name="Gribaldo S."/>
        </authorList>
    </citation>
    <scope>NUCLEOTIDE SEQUENCE [LARGE SCALE GENOMIC DNA]</scope>
    <source>
        <strain evidence="3">NM4</strain>
    </source>
</reference>
<evidence type="ECO:0000313" key="3">
    <source>
        <dbReference type="EMBL" id="RZN62731.1"/>
    </source>
</evidence>
<dbReference type="Proteomes" id="UP000277582">
    <property type="component" value="Unassembled WGS sequence"/>
</dbReference>
<sequence>MATELFNKVKRVFGDLATDKRVANRQELFMLPRYVSEYLASQFMEKYGDEYLPHLSKFVSKYYHEPRERDKVLSDLMQLGRLTLIEEVKVETDIELGTYRAHLQNLNIRDCMVDLNVVARNENLLMTGMWGLVSVVYSPDSAPEGMTPILIQEFIPFQCPTRDIKPFQEARDEFTFEEWLDVLINTVGLNHERYSLRQKLVFLTRLLPLIECNVNLMEFGPKQTGKTYLYRNVSYNTRIFSGGNISPATLFYNIARRTLGELALKDAIIMDEISKVKFSNPDEMIGKLADYMESGHYERGPKRAVSTASLMFMGNVKVEAGEGKYTPVEEFTYVLPEDMRKKDPEKIIDRVFGLVPGWELPKISMSALHLSRGYGIASDYFCEVLHEMRKINYSHIIDQEVELIGSYTIRDERAVKKIGEGLLKLLAPSGNVSRSELKAIMDIAVEYRNKVCDWLHILSPGEFPKKKLEYRLK</sequence>
<dbReference type="GO" id="GO:0006508">
    <property type="term" value="P:proteolysis"/>
    <property type="evidence" value="ECO:0007669"/>
    <property type="project" value="UniProtKB-KW"/>
</dbReference>
<evidence type="ECO:0000259" key="1">
    <source>
        <dbReference type="Pfam" id="PF20442"/>
    </source>
</evidence>
<dbReference type="InterPro" id="IPR014061">
    <property type="entry name" value="BrxL-like"/>
</dbReference>